<evidence type="ECO:0000313" key="4">
    <source>
        <dbReference type="EMBL" id="HCO69204.1"/>
    </source>
</evidence>
<evidence type="ECO:0000313" key="7">
    <source>
        <dbReference type="Proteomes" id="UP000054260"/>
    </source>
</evidence>
<feature type="domain" description="ABC transporter" evidence="3">
    <location>
        <begin position="4"/>
        <end position="235"/>
    </location>
</feature>
<dbReference type="EMBL" id="LGGW01000011">
    <property type="protein sequence ID" value="KUK91040.1"/>
    <property type="molecule type" value="Genomic_DNA"/>
</dbReference>
<dbReference type="SMART" id="SM00382">
    <property type="entry name" value="AAA"/>
    <property type="match status" value="1"/>
</dbReference>
<dbReference type="Proteomes" id="UP000054260">
    <property type="component" value="Unassembled WGS sequence"/>
</dbReference>
<keyword evidence="2" id="KW-0067">ATP-binding</keyword>
<dbReference type="GO" id="GO:0005524">
    <property type="term" value="F:ATP binding"/>
    <property type="evidence" value="ECO:0007669"/>
    <property type="project" value="UniProtKB-KW"/>
</dbReference>
<gene>
    <name evidence="4" type="ORF">DIT26_01235</name>
    <name evidence="5" type="ORF">XD86_0162</name>
    <name evidence="6" type="ORF">XE02_0258</name>
</gene>
<dbReference type="InterPro" id="IPR050107">
    <property type="entry name" value="ABC_carbohydrate_import_ATPase"/>
</dbReference>
<dbReference type="PROSITE" id="PS50893">
    <property type="entry name" value="ABC_TRANSPORTER_2"/>
    <property type="match status" value="1"/>
</dbReference>
<evidence type="ECO:0000313" key="8">
    <source>
        <dbReference type="Proteomes" id="UP000055014"/>
    </source>
</evidence>
<protein>
    <submittedName>
        <fullName evidence="4">ABC transporter</fullName>
    </submittedName>
    <submittedName>
        <fullName evidence="6">ABC-type sugar transport system, ATPase component</fullName>
    </submittedName>
</protein>
<dbReference type="Proteomes" id="UP000055014">
    <property type="component" value="Unassembled WGS sequence"/>
</dbReference>
<dbReference type="PANTHER" id="PTHR43790">
    <property type="entry name" value="CARBOHYDRATE TRANSPORT ATP-BINDING PROTEIN MG119-RELATED"/>
    <property type="match status" value="1"/>
</dbReference>
<evidence type="ECO:0000256" key="2">
    <source>
        <dbReference type="ARBA" id="ARBA00022840"/>
    </source>
</evidence>
<dbReference type="EMBL" id="DQBS01000034">
    <property type="protein sequence ID" value="HCO69204.1"/>
    <property type="molecule type" value="Genomic_DNA"/>
</dbReference>
<name>A0A101I947_9BACT</name>
<dbReference type="PANTHER" id="PTHR43790:SF8">
    <property type="entry name" value="SUGAR ABC TRANSPORTER ATP-BINDING PROTEIN"/>
    <property type="match status" value="1"/>
</dbReference>
<evidence type="ECO:0000313" key="6">
    <source>
        <dbReference type="EMBL" id="KUK91040.1"/>
    </source>
</evidence>
<evidence type="ECO:0000256" key="1">
    <source>
        <dbReference type="ARBA" id="ARBA00022741"/>
    </source>
</evidence>
<dbReference type="InterPro" id="IPR003593">
    <property type="entry name" value="AAA+_ATPase"/>
</dbReference>
<sequence length="448" mass="48962">MSILEVRGIEKTYSGKRILKAVDFDLESGKLTVLGGLNGIGKSTLIKIMSGDIRPDSGEIVFDGNRVELRSIVEARRIGISAVYQEYMLVPDLTVSENIFLGSGKFAISRKKMNIEASRLLSKFGLSLDPSSKVSSLSSDDQALLEFVAAVFSEPRVLMIDDLFSVLGTESRKRLLQMMEVIKNNGTAVLVVTTDPDLMLLADHLLFMDESGVEHLPCPIEKGAILKRMGASSDFSILPSEGELLIEISNLAGSGQDLRLKRGEVLNIFCESGELVRAFTRAISRQDPFTDNSIPILREAKSFFDMFSSRSSSTEAEKYFGTNLKNTGLVSQVMLKKSGSFKSSKSLKKSFILNKESVVSVKSFLAGLERISGFSGLVSEEDKKLSQLRFDACDLYVFVRPLLGLDPVSMNALSTVLQDIVNRSKAAVIISDEAGSSTLSTRKMRSAG</sequence>
<dbReference type="SUPFAM" id="SSF52540">
    <property type="entry name" value="P-loop containing nucleoside triphosphate hydrolases"/>
    <property type="match status" value="1"/>
</dbReference>
<accession>A0A101I947</accession>
<dbReference type="PATRIC" id="fig|1236046.5.peg.1210"/>
<reference evidence="4 9" key="3">
    <citation type="journal article" date="2018" name="Nat. Biotechnol.">
        <title>A standardized bacterial taxonomy based on genome phylogeny substantially revises the tree of life.</title>
        <authorList>
            <person name="Parks D.H."/>
            <person name="Chuvochina M."/>
            <person name="Waite D.W."/>
            <person name="Rinke C."/>
            <person name="Skarshewski A."/>
            <person name="Chaumeil P.A."/>
            <person name="Hugenholtz P."/>
        </authorList>
    </citation>
    <scope>NUCLEOTIDE SEQUENCE [LARGE SCALE GENOMIC DNA]</scope>
    <source>
        <strain evidence="4">UBA9905</strain>
    </source>
</reference>
<dbReference type="AlphaFoldDB" id="A0A101I947"/>
<dbReference type="GO" id="GO:0016887">
    <property type="term" value="F:ATP hydrolysis activity"/>
    <property type="evidence" value="ECO:0007669"/>
    <property type="project" value="InterPro"/>
</dbReference>
<comment type="caution">
    <text evidence="6">The sequence shown here is derived from an EMBL/GenBank/DDBJ whole genome shotgun (WGS) entry which is preliminary data.</text>
</comment>
<evidence type="ECO:0000259" key="3">
    <source>
        <dbReference type="PROSITE" id="PS50893"/>
    </source>
</evidence>
<dbReference type="Gene3D" id="3.40.50.300">
    <property type="entry name" value="P-loop containing nucleotide triphosphate hydrolases"/>
    <property type="match status" value="1"/>
</dbReference>
<dbReference type="InterPro" id="IPR027417">
    <property type="entry name" value="P-loop_NTPase"/>
</dbReference>
<dbReference type="Pfam" id="PF00005">
    <property type="entry name" value="ABC_tran"/>
    <property type="match status" value="1"/>
</dbReference>
<reference evidence="7 8" key="2">
    <citation type="journal article" date="2015" name="MBio">
        <title>Genome-Resolved Metagenomic Analysis Reveals Roles for Candidate Phyla and Other Microbial Community Members in Biogeochemical Transformations in Oil Reservoirs.</title>
        <authorList>
            <person name="Hu P."/>
            <person name="Tom L."/>
            <person name="Singh A."/>
            <person name="Thomas B.C."/>
            <person name="Baker B.J."/>
            <person name="Piceno Y.M."/>
            <person name="Andersen G.L."/>
            <person name="Banfield J.F."/>
        </authorList>
    </citation>
    <scope>NUCLEOTIDE SEQUENCE [LARGE SCALE GENOMIC DNA]</scope>
</reference>
<dbReference type="Proteomes" id="UP000264215">
    <property type="component" value="Unassembled WGS sequence"/>
</dbReference>
<dbReference type="InterPro" id="IPR003439">
    <property type="entry name" value="ABC_transporter-like_ATP-bd"/>
</dbReference>
<keyword evidence="1" id="KW-0547">Nucleotide-binding</keyword>
<keyword evidence="6" id="KW-0813">Transport</keyword>
<evidence type="ECO:0000313" key="5">
    <source>
        <dbReference type="EMBL" id="KUK68480.1"/>
    </source>
</evidence>
<dbReference type="EMBL" id="LGGH01000011">
    <property type="protein sequence ID" value="KUK68480.1"/>
    <property type="molecule type" value="Genomic_DNA"/>
</dbReference>
<evidence type="ECO:0000313" key="9">
    <source>
        <dbReference type="Proteomes" id="UP000264215"/>
    </source>
</evidence>
<keyword evidence="6" id="KW-0762">Sugar transport</keyword>
<reference evidence="6" key="1">
    <citation type="journal article" date="2015" name="MBio">
        <title>Genome-resolved metagenomic analysis reveals roles for candidate phyla and other microbial community members in biogeochemical transformations in oil reservoirs.</title>
        <authorList>
            <person name="Hu P."/>
            <person name="Tom L."/>
            <person name="Singh A."/>
            <person name="Thomas B.C."/>
            <person name="Baker B.J."/>
            <person name="Piceno Y.M."/>
            <person name="Andersen G.L."/>
            <person name="Banfield J.F."/>
        </authorList>
    </citation>
    <scope>NUCLEOTIDE SEQUENCE [LARGE SCALE GENOMIC DNA]</scope>
    <source>
        <strain evidence="5">46_47</strain>
        <strain evidence="6">46_70</strain>
    </source>
</reference>
<organism evidence="6 8">
    <name type="scientific">Mesotoga infera</name>
    <dbReference type="NCBI Taxonomy" id="1236046"/>
    <lineage>
        <taxon>Bacteria</taxon>
        <taxon>Thermotogati</taxon>
        <taxon>Thermotogota</taxon>
        <taxon>Thermotogae</taxon>
        <taxon>Kosmotogales</taxon>
        <taxon>Kosmotogaceae</taxon>
        <taxon>Mesotoga</taxon>
    </lineage>
</organism>
<proteinExistence type="predicted"/>